<dbReference type="AlphaFoldDB" id="A0A7H8XHJ8"/>
<dbReference type="Pfam" id="PF11706">
    <property type="entry name" value="zf-CGNR"/>
    <property type="match status" value="1"/>
</dbReference>
<dbReference type="PANTHER" id="PTHR35525">
    <property type="entry name" value="BLL6575 PROTEIN"/>
    <property type="match status" value="1"/>
</dbReference>
<proteinExistence type="predicted"/>
<feature type="region of interest" description="Disordered" evidence="1">
    <location>
        <begin position="56"/>
        <end position="83"/>
    </location>
</feature>
<dbReference type="EMBL" id="CP058322">
    <property type="protein sequence ID" value="QLD23938.1"/>
    <property type="molecule type" value="Genomic_DNA"/>
</dbReference>
<dbReference type="Pfam" id="PF07336">
    <property type="entry name" value="ABATE"/>
    <property type="match status" value="1"/>
</dbReference>
<accession>A0A7H8XHJ8</accession>
<dbReference type="InterPro" id="IPR010852">
    <property type="entry name" value="ABATE"/>
</dbReference>
<evidence type="ECO:0000256" key="1">
    <source>
        <dbReference type="SAM" id="MobiDB-lite"/>
    </source>
</evidence>
<dbReference type="InterPro" id="IPR023286">
    <property type="entry name" value="ABATE_dom_sf"/>
</dbReference>
<name>A0A7H8XHJ8_9ACTN</name>
<dbReference type="KEGG" id="mcab:HXZ27_06690"/>
<evidence type="ECO:0000259" key="2">
    <source>
        <dbReference type="Pfam" id="PF11706"/>
    </source>
</evidence>
<feature type="domain" description="Zinc finger CGNR" evidence="2">
    <location>
        <begin position="182"/>
        <end position="225"/>
    </location>
</feature>
<evidence type="ECO:0000313" key="4">
    <source>
        <dbReference type="Proteomes" id="UP000509335"/>
    </source>
</evidence>
<dbReference type="Gene3D" id="1.10.3300.10">
    <property type="entry name" value="Jann2411-like domain"/>
    <property type="match status" value="1"/>
</dbReference>
<feature type="compositionally biased region" description="Low complexity" evidence="1">
    <location>
        <begin position="63"/>
        <end position="76"/>
    </location>
</feature>
<gene>
    <name evidence="3" type="ORF">HXZ27_06690</name>
</gene>
<evidence type="ECO:0000313" key="3">
    <source>
        <dbReference type="EMBL" id="QLD23938.1"/>
    </source>
</evidence>
<dbReference type="InterPro" id="IPR021005">
    <property type="entry name" value="Znf_CGNR"/>
</dbReference>
<sequence length="233" mass="24708">MKRQEAPGRLEVVRSFVNTLDLERGVDDLDTVEGLAGWLAAAWSLADLPAGPLQSPALEALSRPGESPRPGGAPRRPGVPPALTEADRRAAVELREALRDTIAGAGAGAGAGAFGLSASGVAAPAPAALDRLNRVAARLPVHLSFADATTPQFVSEHGGVDAVLAGLLGVVAVAALDGTWVRLKMCPAEDCRWVFYDHARNRTGVWCQMAECGNRRKVREHRMRQRTTPTIRT</sequence>
<organism evidence="3 4">
    <name type="scientific">Micromonospora carbonacea</name>
    <dbReference type="NCBI Taxonomy" id="47853"/>
    <lineage>
        <taxon>Bacteria</taxon>
        <taxon>Bacillati</taxon>
        <taxon>Actinomycetota</taxon>
        <taxon>Actinomycetes</taxon>
        <taxon>Micromonosporales</taxon>
        <taxon>Micromonosporaceae</taxon>
        <taxon>Micromonospora</taxon>
    </lineage>
</organism>
<protein>
    <submittedName>
        <fullName evidence="3">CGNR zinc finger domain-containing protein</fullName>
    </submittedName>
</protein>
<dbReference type="SUPFAM" id="SSF160904">
    <property type="entry name" value="Jann2411-like"/>
    <property type="match status" value="1"/>
</dbReference>
<dbReference type="Proteomes" id="UP000509335">
    <property type="component" value="Chromosome"/>
</dbReference>
<dbReference type="PANTHER" id="PTHR35525:SF3">
    <property type="entry name" value="BLL6575 PROTEIN"/>
    <property type="match status" value="1"/>
</dbReference>
<reference evidence="3 4" key="1">
    <citation type="submission" date="2020-07" db="EMBL/GenBank/DDBJ databases">
        <title>A bifunctional nitrone conjugated secondary metabolite targeting the ribosome.</title>
        <authorList>
            <person name="Limbrick E.M."/>
            <person name="Graf M."/>
            <person name="Derewacz D.K."/>
            <person name="Nguyen F."/>
            <person name="Spraggins J.M."/>
            <person name="Wieland M."/>
            <person name="Ynigez-Gutierrez A.E."/>
            <person name="Reisman B.J."/>
            <person name="Zinshteyn B."/>
            <person name="McCulloch K."/>
            <person name="Iverson T.M."/>
            <person name="Green R."/>
            <person name="Wilson D.N."/>
            <person name="Bachmann B.O."/>
        </authorList>
    </citation>
    <scope>NUCLEOTIDE SEQUENCE [LARGE SCALE GENOMIC DNA]</scope>
    <source>
        <strain evidence="4">aurantiaca</strain>
    </source>
</reference>